<evidence type="ECO:0000313" key="2">
    <source>
        <dbReference type="EMBL" id="EUN22792.1"/>
    </source>
</evidence>
<feature type="non-terminal residue" evidence="2">
    <location>
        <position position="1"/>
    </location>
</feature>
<protein>
    <submittedName>
        <fullName evidence="2">Uncharacterized protein</fullName>
    </submittedName>
</protein>
<proteinExistence type="predicted"/>
<dbReference type="Proteomes" id="UP000054337">
    <property type="component" value="Unassembled WGS sequence"/>
</dbReference>
<keyword evidence="1" id="KW-0732">Signal</keyword>
<dbReference type="HOGENOM" id="CLU_2176935_0_0_1"/>
<organism evidence="2 3">
    <name type="scientific">Bipolaris victoriae (strain FI3)</name>
    <name type="common">Victoria blight of oats agent</name>
    <name type="synonym">Cochliobolus victoriae</name>
    <dbReference type="NCBI Taxonomy" id="930091"/>
    <lineage>
        <taxon>Eukaryota</taxon>
        <taxon>Fungi</taxon>
        <taxon>Dikarya</taxon>
        <taxon>Ascomycota</taxon>
        <taxon>Pezizomycotina</taxon>
        <taxon>Dothideomycetes</taxon>
        <taxon>Pleosporomycetidae</taxon>
        <taxon>Pleosporales</taxon>
        <taxon>Pleosporineae</taxon>
        <taxon>Pleosporaceae</taxon>
        <taxon>Bipolaris</taxon>
    </lineage>
</organism>
<dbReference type="RefSeq" id="XP_014552366.1">
    <property type="nucleotide sequence ID" value="XM_014696880.1"/>
</dbReference>
<feature type="signal peptide" evidence="1">
    <location>
        <begin position="1"/>
        <end position="22"/>
    </location>
</feature>
<dbReference type="GeneID" id="26249797"/>
<reference evidence="2 3" key="1">
    <citation type="journal article" date="2013" name="PLoS Genet.">
        <title>Comparative genome structure, secondary metabolite, and effector coding capacity across Cochliobolus pathogens.</title>
        <authorList>
            <person name="Condon B.J."/>
            <person name="Leng Y."/>
            <person name="Wu D."/>
            <person name="Bushley K.E."/>
            <person name="Ohm R.A."/>
            <person name="Otillar R."/>
            <person name="Martin J."/>
            <person name="Schackwitz W."/>
            <person name="Grimwood J."/>
            <person name="MohdZainudin N."/>
            <person name="Xue C."/>
            <person name="Wang R."/>
            <person name="Manning V.A."/>
            <person name="Dhillon B."/>
            <person name="Tu Z.J."/>
            <person name="Steffenson B.J."/>
            <person name="Salamov A."/>
            <person name="Sun H."/>
            <person name="Lowry S."/>
            <person name="LaButti K."/>
            <person name="Han J."/>
            <person name="Copeland A."/>
            <person name="Lindquist E."/>
            <person name="Barry K."/>
            <person name="Schmutz J."/>
            <person name="Baker S.E."/>
            <person name="Ciuffetti L.M."/>
            <person name="Grigoriev I.V."/>
            <person name="Zhong S."/>
            <person name="Turgeon B.G."/>
        </authorList>
    </citation>
    <scope>NUCLEOTIDE SEQUENCE [LARGE SCALE GENOMIC DNA]</scope>
    <source>
        <strain evidence="2 3">FI3</strain>
    </source>
</reference>
<evidence type="ECO:0000313" key="3">
    <source>
        <dbReference type="Proteomes" id="UP000054337"/>
    </source>
</evidence>
<dbReference type="EMBL" id="KI968802">
    <property type="protein sequence ID" value="EUN22792.1"/>
    <property type="molecule type" value="Genomic_DNA"/>
</dbReference>
<feature type="chain" id="PRO_5004891264" evidence="1">
    <location>
        <begin position="23"/>
        <end position="110"/>
    </location>
</feature>
<sequence length="110" mass="12564">WHAFRLSRIVFIASLYNKTVFASSLLGGYVTNEAMHNISLRCLYIGKPFLLSVFHHGELPVPYTIFSLLLHSNHTYSSFLISTLHIGYPQLRDDERFRTSDGEVPASAYE</sequence>
<name>W7EF55_BIPV3</name>
<gene>
    <name evidence="2" type="ORF">COCVIDRAFT_110540</name>
</gene>
<accession>W7EF55</accession>
<keyword evidence="3" id="KW-1185">Reference proteome</keyword>
<dbReference type="AlphaFoldDB" id="W7EF55"/>
<evidence type="ECO:0000256" key="1">
    <source>
        <dbReference type="SAM" id="SignalP"/>
    </source>
</evidence>